<dbReference type="EC" id="2.7.1.60" evidence="2"/>
<reference evidence="2 3" key="1">
    <citation type="submission" date="2015-08" db="EMBL/GenBank/DDBJ databases">
        <title>The complete genome sequence of Bacillus beveridgei MLTeJB.</title>
        <authorList>
            <person name="Hanson T.E."/>
            <person name="Mesa C."/>
            <person name="Basesman S.M."/>
            <person name="Oremland R.S."/>
        </authorList>
    </citation>
    <scope>NUCLEOTIDE SEQUENCE [LARGE SCALE GENOMIC DNA]</scope>
    <source>
        <strain evidence="2 3">MLTeJB</strain>
    </source>
</reference>
<dbReference type="CDD" id="cd24152">
    <property type="entry name" value="ASKHA_NBD_ROK-like"/>
    <property type="match status" value="1"/>
</dbReference>
<evidence type="ECO:0000256" key="1">
    <source>
        <dbReference type="ARBA" id="ARBA00006479"/>
    </source>
</evidence>
<evidence type="ECO:0000313" key="3">
    <source>
        <dbReference type="Proteomes" id="UP000094463"/>
    </source>
</evidence>
<proteinExistence type="inferred from homology"/>
<name>A0A1D7QZA6_9BACI</name>
<dbReference type="PATRIC" id="fig|632773.3.peg.3158"/>
<organism evidence="2 3">
    <name type="scientific">Salisediminibacterium beveridgei</name>
    <dbReference type="NCBI Taxonomy" id="632773"/>
    <lineage>
        <taxon>Bacteria</taxon>
        <taxon>Bacillati</taxon>
        <taxon>Bacillota</taxon>
        <taxon>Bacilli</taxon>
        <taxon>Bacillales</taxon>
        <taxon>Bacillaceae</taxon>
        <taxon>Salisediminibacterium</taxon>
    </lineage>
</organism>
<keyword evidence="2" id="KW-0808">Transferase</keyword>
<comment type="similarity">
    <text evidence="1">Belongs to the ROK (NagC/XylR) family.</text>
</comment>
<dbReference type="AlphaFoldDB" id="A0A1D7QZA6"/>
<dbReference type="InterPro" id="IPR000600">
    <property type="entry name" value="ROK"/>
</dbReference>
<dbReference type="EMBL" id="CP012502">
    <property type="protein sequence ID" value="AOM84338.1"/>
    <property type="molecule type" value="Genomic_DNA"/>
</dbReference>
<dbReference type="RefSeq" id="WP_069366226.1">
    <property type="nucleotide sequence ID" value="NZ_CP012502.1"/>
</dbReference>
<protein>
    <submittedName>
        <fullName evidence="2">Sugar kinase, NBD/HSP70 family</fullName>
        <ecNumber evidence="2">2.7.1.60</ecNumber>
    </submittedName>
</protein>
<dbReference type="OrthoDB" id="9795247at2"/>
<dbReference type="GO" id="GO:0009384">
    <property type="term" value="F:N-acylmannosamine kinase activity"/>
    <property type="evidence" value="ECO:0007669"/>
    <property type="project" value="UniProtKB-EC"/>
</dbReference>
<dbReference type="PANTHER" id="PTHR18964:SF165">
    <property type="entry name" value="BETA-GLUCOSIDE KINASE"/>
    <property type="match status" value="1"/>
</dbReference>
<dbReference type="KEGG" id="bbev:BBEV_3020"/>
<dbReference type="Proteomes" id="UP000094463">
    <property type="component" value="Chromosome"/>
</dbReference>
<dbReference type="PANTHER" id="PTHR18964">
    <property type="entry name" value="ROK (REPRESSOR, ORF, KINASE) FAMILY"/>
    <property type="match status" value="1"/>
</dbReference>
<gene>
    <name evidence="2" type="primary">bglK</name>
    <name evidence="2" type="ORF">BBEV_3020</name>
</gene>
<dbReference type="SUPFAM" id="SSF53067">
    <property type="entry name" value="Actin-like ATPase domain"/>
    <property type="match status" value="1"/>
</dbReference>
<evidence type="ECO:0000313" key="2">
    <source>
        <dbReference type="EMBL" id="AOM84338.1"/>
    </source>
</evidence>
<dbReference type="Pfam" id="PF00480">
    <property type="entry name" value="ROK"/>
    <property type="match status" value="1"/>
</dbReference>
<dbReference type="InterPro" id="IPR043129">
    <property type="entry name" value="ATPase_NBD"/>
</dbReference>
<keyword evidence="3" id="KW-1185">Reference proteome</keyword>
<dbReference type="PROSITE" id="PS01125">
    <property type="entry name" value="ROK"/>
    <property type="match status" value="1"/>
</dbReference>
<sequence length="298" mass="32875">MTSTLYLTFDIGGTAVKWGLIDANGQIHSKASFSSNEGSGQAILNGMNDIITKQLTDVKGIAISAPGFVNPDGYLEYGGAIQDFNDFQMKRYFEERFERPITIENDVNCVALAEQWLGNGQDLTDFICMTVGTGIGGALILNGRLYRGHNFRSGEFGHMITHGLHKYEPMADGLSDQASIYVIRRKYAAYQNLSVKDVTGEMVFEAYDGGDPTAVHIVNQFYERLAVGIYNITAILNPEKILVGGGITSRPTFITELRNHLSYVDRAFNPPVETCHFRNDAGLIGAMAFHKLSYPGHR</sequence>
<accession>A0A1D7QZA6</accession>
<keyword evidence="2" id="KW-0418">Kinase</keyword>
<dbReference type="Gene3D" id="3.30.420.40">
    <property type="match status" value="2"/>
</dbReference>
<dbReference type="STRING" id="632773.BBEV_3020"/>
<dbReference type="InterPro" id="IPR049874">
    <property type="entry name" value="ROK_cs"/>
</dbReference>